<keyword evidence="1" id="KW-0472">Membrane</keyword>
<evidence type="ECO:0008006" key="4">
    <source>
        <dbReference type="Google" id="ProtNLM"/>
    </source>
</evidence>
<feature type="transmembrane region" description="Helical" evidence="1">
    <location>
        <begin position="12"/>
        <end position="34"/>
    </location>
</feature>
<feature type="transmembrane region" description="Helical" evidence="1">
    <location>
        <begin position="120"/>
        <end position="136"/>
    </location>
</feature>
<evidence type="ECO:0000256" key="1">
    <source>
        <dbReference type="SAM" id="Phobius"/>
    </source>
</evidence>
<sequence length="515" mass="56187">MDASSRRGSESLASAGVFALFWCVLGVFGGSRLLRDPGTFWHILTGERILSVGFPHSDWLTFTYQGRPWIAQQWLGELVMAVTYRWGGWDGLVVLTSGVMAAVVAWIFRRLAGAGLELRWALLAAALTLLGASHHLVVRPHIASIAFFACEFGLLVDFEEGRRPASHLALLVPLFLVWANVHGAVVGGLATFGLATALWIGLHLAGSGGPISDRREALIAAALLVASLGSVLVNPYGRELPRAWASILRSPELPRYIVEHASVLRTGTWQLLALGAGYLIVLAGARRWAKASSLLTCIWLVLACQRVRHAPFFAVSAGLSLAVIVPDSGVRRWLAAHGIELMGQRSAAVTRTSWRAWAAAMVAVLALVCGWHQLTGGRRAFTKMDARWWPVRLIPPLRQAAQEEGVGAPVLNDMRLGGFVEFYAPSLRVFVDDRWELFGDRFMVNHLRPAPSWVDSLEHGDAIRLAIAERGGALERHLSSDPTWRLIATSEAGTLYRRTLAEEPAVIQGGARRTP</sequence>
<feature type="transmembrane region" description="Helical" evidence="1">
    <location>
        <begin position="217"/>
        <end position="236"/>
    </location>
</feature>
<name>A0ABN6N5S3_9BACT</name>
<evidence type="ECO:0000313" key="3">
    <source>
        <dbReference type="Proteomes" id="UP001162734"/>
    </source>
</evidence>
<feature type="transmembrane region" description="Helical" evidence="1">
    <location>
        <begin position="269"/>
        <end position="289"/>
    </location>
</feature>
<proteinExistence type="predicted"/>
<dbReference type="Proteomes" id="UP001162734">
    <property type="component" value="Chromosome"/>
</dbReference>
<feature type="transmembrane region" description="Helical" evidence="1">
    <location>
        <begin position="354"/>
        <end position="374"/>
    </location>
</feature>
<feature type="transmembrane region" description="Helical" evidence="1">
    <location>
        <begin position="187"/>
        <end position="205"/>
    </location>
</feature>
<protein>
    <recommendedName>
        <fullName evidence="4">Glycosyltransferase RgtA/B/C/D-like domain-containing protein</fullName>
    </recommendedName>
</protein>
<keyword evidence="1" id="KW-0812">Transmembrane</keyword>
<organism evidence="2 3">
    <name type="scientific">Anaeromyxobacter paludicola</name>
    <dbReference type="NCBI Taxonomy" id="2918171"/>
    <lineage>
        <taxon>Bacteria</taxon>
        <taxon>Pseudomonadati</taxon>
        <taxon>Myxococcota</taxon>
        <taxon>Myxococcia</taxon>
        <taxon>Myxococcales</taxon>
        <taxon>Cystobacterineae</taxon>
        <taxon>Anaeromyxobacteraceae</taxon>
        <taxon>Anaeromyxobacter</taxon>
    </lineage>
</organism>
<evidence type="ECO:0000313" key="2">
    <source>
        <dbReference type="EMBL" id="BDG08498.1"/>
    </source>
</evidence>
<feature type="transmembrane region" description="Helical" evidence="1">
    <location>
        <begin position="86"/>
        <end position="108"/>
    </location>
</feature>
<accession>A0ABN6N5S3</accession>
<keyword evidence="1" id="KW-1133">Transmembrane helix</keyword>
<keyword evidence="3" id="KW-1185">Reference proteome</keyword>
<gene>
    <name evidence="2" type="ORF">AMPC_16110</name>
</gene>
<dbReference type="EMBL" id="AP025592">
    <property type="protein sequence ID" value="BDG08498.1"/>
    <property type="molecule type" value="Genomic_DNA"/>
</dbReference>
<reference evidence="3" key="1">
    <citation type="journal article" date="2022" name="Int. J. Syst. Evol. Microbiol.">
        <title>Anaeromyxobacter oryzae sp. nov., Anaeromyxobacter diazotrophicus sp. nov. and Anaeromyxobacter paludicola sp. nov., isolated from paddy soils.</title>
        <authorList>
            <person name="Itoh H."/>
            <person name="Xu Z."/>
            <person name="Mise K."/>
            <person name="Masuda Y."/>
            <person name="Ushijima N."/>
            <person name="Hayakawa C."/>
            <person name="Shiratori Y."/>
            <person name="Senoo K."/>
        </authorList>
    </citation>
    <scope>NUCLEOTIDE SEQUENCE [LARGE SCALE GENOMIC DNA]</scope>
    <source>
        <strain evidence="3">Red630</strain>
    </source>
</reference>